<dbReference type="PROSITE" id="PS50893">
    <property type="entry name" value="ABC_TRANSPORTER_2"/>
    <property type="match status" value="1"/>
</dbReference>
<dbReference type="InterPro" id="IPR013563">
    <property type="entry name" value="Oligopep_ABC_C"/>
</dbReference>
<evidence type="ECO:0000256" key="2">
    <source>
        <dbReference type="ARBA" id="ARBA00005417"/>
    </source>
</evidence>
<dbReference type="InterPro" id="IPR017871">
    <property type="entry name" value="ABC_transporter-like_CS"/>
</dbReference>
<keyword evidence="9" id="KW-0472">Membrane</keyword>
<dbReference type="InterPro" id="IPR003593">
    <property type="entry name" value="AAA+_ATPase"/>
</dbReference>
<dbReference type="PROSITE" id="PS00211">
    <property type="entry name" value="ABC_TRANSPORTER_1"/>
    <property type="match status" value="1"/>
</dbReference>
<dbReference type="Pfam" id="PF00005">
    <property type="entry name" value="ABC_tran"/>
    <property type="match status" value="1"/>
</dbReference>
<keyword evidence="5" id="KW-0997">Cell inner membrane</keyword>
<dbReference type="NCBIfam" id="TIGR01727">
    <property type="entry name" value="oligo_HPY"/>
    <property type="match status" value="1"/>
</dbReference>
<name>A0A3M8DE72_9BACL</name>
<dbReference type="AlphaFoldDB" id="A0A3M8DE72"/>
<dbReference type="SUPFAM" id="SSF52540">
    <property type="entry name" value="P-loop containing nucleoside triphosphate hydrolases"/>
    <property type="match status" value="1"/>
</dbReference>
<evidence type="ECO:0000256" key="6">
    <source>
        <dbReference type="ARBA" id="ARBA00022741"/>
    </source>
</evidence>
<dbReference type="PANTHER" id="PTHR43297:SF14">
    <property type="entry name" value="ATPASE AAA-TYPE CORE DOMAIN-CONTAINING PROTEIN"/>
    <property type="match status" value="1"/>
</dbReference>
<evidence type="ECO:0000256" key="5">
    <source>
        <dbReference type="ARBA" id="ARBA00022519"/>
    </source>
</evidence>
<dbReference type="RefSeq" id="WP_122912109.1">
    <property type="nucleotide sequence ID" value="NZ_RHHT01000003.1"/>
</dbReference>
<dbReference type="InterPro" id="IPR003439">
    <property type="entry name" value="ABC_transporter-like_ATP-bd"/>
</dbReference>
<feature type="domain" description="ABC transporter" evidence="10">
    <location>
        <begin position="3"/>
        <end position="253"/>
    </location>
</feature>
<evidence type="ECO:0000313" key="12">
    <source>
        <dbReference type="Proteomes" id="UP000281915"/>
    </source>
</evidence>
<evidence type="ECO:0000313" key="11">
    <source>
        <dbReference type="EMBL" id="RNB85605.1"/>
    </source>
</evidence>
<evidence type="ECO:0000259" key="10">
    <source>
        <dbReference type="PROSITE" id="PS50893"/>
    </source>
</evidence>
<dbReference type="EMBL" id="RHHT01000003">
    <property type="protein sequence ID" value="RNB85605.1"/>
    <property type="molecule type" value="Genomic_DNA"/>
</dbReference>
<evidence type="ECO:0000256" key="9">
    <source>
        <dbReference type="ARBA" id="ARBA00023136"/>
    </source>
</evidence>
<dbReference type="Proteomes" id="UP000281915">
    <property type="component" value="Unassembled WGS sequence"/>
</dbReference>
<dbReference type="GO" id="GO:0005886">
    <property type="term" value="C:plasma membrane"/>
    <property type="evidence" value="ECO:0007669"/>
    <property type="project" value="UniProtKB-SubCell"/>
</dbReference>
<keyword evidence="8" id="KW-1278">Translocase</keyword>
<dbReference type="GO" id="GO:0015833">
    <property type="term" value="P:peptide transport"/>
    <property type="evidence" value="ECO:0007669"/>
    <property type="project" value="InterPro"/>
</dbReference>
<keyword evidence="4" id="KW-1003">Cell membrane</keyword>
<protein>
    <submittedName>
        <fullName evidence="11">ABC transporter ATP-binding protein</fullName>
    </submittedName>
</protein>
<dbReference type="GO" id="GO:0016887">
    <property type="term" value="F:ATP hydrolysis activity"/>
    <property type="evidence" value="ECO:0007669"/>
    <property type="project" value="InterPro"/>
</dbReference>
<dbReference type="SMART" id="SM00382">
    <property type="entry name" value="AAA"/>
    <property type="match status" value="1"/>
</dbReference>
<comment type="subcellular location">
    <subcellularLocation>
        <location evidence="1">Cell membrane</location>
        <topology evidence="1">Peripheral membrane protein</topology>
    </subcellularLocation>
</comment>
<evidence type="ECO:0000256" key="3">
    <source>
        <dbReference type="ARBA" id="ARBA00022448"/>
    </source>
</evidence>
<dbReference type="PANTHER" id="PTHR43297">
    <property type="entry name" value="OLIGOPEPTIDE TRANSPORT ATP-BINDING PROTEIN APPD"/>
    <property type="match status" value="1"/>
</dbReference>
<organism evidence="11 12">
    <name type="scientific">Brevibacillus panacihumi</name>
    <dbReference type="NCBI Taxonomy" id="497735"/>
    <lineage>
        <taxon>Bacteria</taxon>
        <taxon>Bacillati</taxon>
        <taxon>Bacillota</taxon>
        <taxon>Bacilli</taxon>
        <taxon>Bacillales</taxon>
        <taxon>Paenibacillaceae</taxon>
        <taxon>Brevibacillus</taxon>
    </lineage>
</organism>
<dbReference type="Pfam" id="PF08352">
    <property type="entry name" value="oligo_HPY"/>
    <property type="match status" value="1"/>
</dbReference>
<sequence>MLLEIHNLSVEFESMQDRVKALQAVSFSIDEGEIVGIVGESGSGKSVTALSILGLLEKNAHISTGSISYKGKNLLSLSKKDWQSLRGKEIGMVFQEPMTALHPTMRIGDQLAEVIHRHRSISYKEAYRQAVASLAEVQINDPELVARKYPFELSGGMRQRVVIALAMSAPPDLLIADEPTTALDVTIQHEVLKLMQELAQKRGTSIMLITHDLGVVAQVCQRVVVMYAGEVVETGTTQEVLHSPCHPYTKALIGALPDLAEQGQPLLAIPGESPDLRNRPDGCVFAPRCSCSLPICREDHPVLEPAVSGSLTHQVSCWGRNQ</sequence>
<proteinExistence type="inferred from homology"/>
<evidence type="ECO:0000256" key="1">
    <source>
        <dbReference type="ARBA" id="ARBA00004202"/>
    </source>
</evidence>
<comment type="similarity">
    <text evidence="2">Belongs to the ABC transporter superfamily.</text>
</comment>
<dbReference type="Gene3D" id="3.40.50.300">
    <property type="entry name" value="P-loop containing nucleotide triphosphate hydrolases"/>
    <property type="match status" value="1"/>
</dbReference>
<dbReference type="InterPro" id="IPR050388">
    <property type="entry name" value="ABC_Ni/Peptide_Import"/>
</dbReference>
<comment type="caution">
    <text evidence="11">The sequence shown here is derived from an EMBL/GenBank/DDBJ whole genome shotgun (WGS) entry which is preliminary data.</text>
</comment>
<dbReference type="CDD" id="cd03257">
    <property type="entry name" value="ABC_NikE_OppD_transporters"/>
    <property type="match status" value="1"/>
</dbReference>
<evidence type="ECO:0000256" key="8">
    <source>
        <dbReference type="ARBA" id="ARBA00022967"/>
    </source>
</evidence>
<evidence type="ECO:0000256" key="4">
    <source>
        <dbReference type="ARBA" id="ARBA00022475"/>
    </source>
</evidence>
<keyword evidence="3" id="KW-0813">Transport</keyword>
<dbReference type="FunFam" id="3.40.50.300:FF:000016">
    <property type="entry name" value="Oligopeptide ABC transporter ATP-binding component"/>
    <property type="match status" value="1"/>
</dbReference>
<keyword evidence="6" id="KW-0547">Nucleotide-binding</keyword>
<evidence type="ECO:0000256" key="7">
    <source>
        <dbReference type="ARBA" id="ARBA00022840"/>
    </source>
</evidence>
<gene>
    <name evidence="11" type="ORF">EDM58_03505</name>
</gene>
<keyword evidence="7 11" id="KW-0067">ATP-binding</keyword>
<dbReference type="InterPro" id="IPR027417">
    <property type="entry name" value="P-loop_NTPase"/>
</dbReference>
<accession>A0A3M8DE72</accession>
<dbReference type="GO" id="GO:0005524">
    <property type="term" value="F:ATP binding"/>
    <property type="evidence" value="ECO:0007669"/>
    <property type="project" value="UniProtKB-KW"/>
</dbReference>
<reference evidence="11 12" key="1">
    <citation type="submission" date="2018-10" db="EMBL/GenBank/DDBJ databases">
        <title>Phylogenomics of Brevibacillus.</title>
        <authorList>
            <person name="Dunlap C."/>
        </authorList>
    </citation>
    <scope>NUCLEOTIDE SEQUENCE [LARGE SCALE GENOMIC DNA]</scope>
    <source>
        <strain evidence="11 12">JCM 15085</strain>
    </source>
</reference>